<feature type="transmembrane region" description="Helical" evidence="6">
    <location>
        <begin position="65"/>
        <end position="86"/>
    </location>
</feature>
<dbReference type="SMART" id="SM00387">
    <property type="entry name" value="HATPase_c"/>
    <property type="match status" value="1"/>
</dbReference>
<name>A0AAU9E3J2_9FIRM</name>
<comment type="catalytic activity">
    <reaction evidence="1">
        <text>ATP + protein L-histidine = ADP + protein N-phospho-L-histidine.</text>
        <dbReference type="EC" id="2.7.13.3"/>
    </reaction>
</comment>
<dbReference type="InterPro" id="IPR003594">
    <property type="entry name" value="HATPase_dom"/>
</dbReference>
<dbReference type="AlphaFoldDB" id="A0AAU9E3J2"/>
<evidence type="ECO:0000256" key="2">
    <source>
        <dbReference type="ARBA" id="ARBA00012438"/>
    </source>
</evidence>
<accession>A0AAU9E3J2</accession>
<keyword evidence="6" id="KW-0472">Membrane</keyword>
<dbReference type="PRINTS" id="PR00344">
    <property type="entry name" value="BCTRLSENSOR"/>
</dbReference>
<dbReference type="Pfam" id="PF02518">
    <property type="entry name" value="HATPase_c"/>
    <property type="match status" value="1"/>
</dbReference>
<dbReference type="KEGG" id="hprf:HLPR_08160"/>
<feature type="transmembrane region" description="Helical" evidence="6">
    <location>
        <begin position="92"/>
        <end position="109"/>
    </location>
</feature>
<keyword evidence="3" id="KW-0597">Phosphoprotein</keyword>
<keyword evidence="9" id="KW-1185">Reference proteome</keyword>
<evidence type="ECO:0000256" key="1">
    <source>
        <dbReference type="ARBA" id="ARBA00000085"/>
    </source>
</evidence>
<evidence type="ECO:0000313" key="9">
    <source>
        <dbReference type="Proteomes" id="UP001321786"/>
    </source>
</evidence>
<keyword evidence="5" id="KW-0902">Two-component regulatory system</keyword>
<dbReference type="GO" id="GO:0005524">
    <property type="term" value="F:ATP binding"/>
    <property type="evidence" value="ECO:0007669"/>
    <property type="project" value="UniProtKB-KW"/>
</dbReference>
<reference evidence="8 9" key="1">
    <citation type="submission" date="2023-08" db="EMBL/GenBank/DDBJ databases">
        <title>Helicovermis profunda gen. nov., sp. nov., a novel mesophilic, fermentative bacterium within the Bacillota from a deep-sea hydrothermal vent chimney.</title>
        <authorList>
            <person name="Miyazaki U."/>
            <person name="Mizutani D."/>
            <person name="Hashimoto Y."/>
            <person name="Tame A."/>
            <person name="Sawayama S."/>
            <person name="Miyazaki J."/>
            <person name="Takai K."/>
            <person name="Nakagawa S."/>
        </authorList>
    </citation>
    <scope>NUCLEOTIDE SEQUENCE [LARGE SCALE GENOMIC DNA]</scope>
    <source>
        <strain evidence="8 9">S502</strain>
    </source>
</reference>
<organism evidence="8 9">
    <name type="scientific">Helicovermis profundi</name>
    <dbReference type="NCBI Taxonomy" id="3065157"/>
    <lineage>
        <taxon>Bacteria</taxon>
        <taxon>Bacillati</taxon>
        <taxon>Bacillota</taxon>
        <taxon>Clostridia</taxon>
        <taxon>Helicovermis</taxon>
    </lineage>
</organism>
<keyword evidence="6" id="KW-0812">Transmembrane</keyword>
<sequence>MRKYFNKNRIVISHMLFVASMTTIMGQVYINPFKSQFRIHLGIIVLTILLLLFEEISIIKTNILTGIFIFTFRFLIDYFTESYAIIDLLGKHIPSLIFYVSFGMLLSNFNIRNFKNYPIRLIFLVAMSDILSNMVEAIIRREFLTKNIEFIITSLVIVGLTRASLSFIVYSGIRFYNILVIRDEQMMKLKEFIMLKANLKSELFFVNKSMDDIETAMNRSYSIYNELKNFEYENINENYIGNLKIRMLNLSKDIHELKKDTQRVVYGLEKIMPESIDKEKIYISEIVSILNDSTKKLIDSMNKSIILEFEFEENLCIYDYYPMISVLNNLIVNSIDAIKFYGKICLYIDSDKENIFFKISDTGNGIKEDDINVIFEPGFSTKFDKLTGKMSTGIGLTHVKELIEKHYKGNIKVESDVKKGTTITVSLPI</sequence>
<evidence type="ECO:0000256" key="5">
    <source>
        <dbReference type="ARBA" id="ARBA00023012"/>
    </source>
</evidence>
<keyword evidence="4" id="KW-0808">Transferase</keyword>
<evidence type="ECO:0000313" key="8">
    <source>
        <dbReference type="EMBL" id="BEP28485.1"/>
    </source>
</evidence>
<keyword evidence="6" id="KW-1133">Transmembrane helix</keyword>
<dbReference type="Gene3D" id="3.30.565.10">
    <property type="entry name" value="Histidine kinase-like ATPase, C-terminal domain"/>
    <property type="match status" value="1"/>
</dbReference>
<dbReference type="PROSITE" id="PS50109">
    <property type="entry name" value="HIS_KIN"/>
    <property type="match status" value="1"/>
</dbReference>
<dbReference type="PANTHER" id="PTHR43547">
    <property type="entry name" value="TWO-COMPONENT HISTIDINE KINASE"/>
    <property type="match status" value="1"/>
</dbReference>
<dbReference type="Proteomes" id="UP001321786">
    <property type="component" value="Chromosome"/>
</dbReference>
<evidence type="ECO:0000259" key="7">
    <source>
        <dbReference type="PROSITE" id="PS50109"/>
    </source>
</evidence>
<dbReference type="SUPFAM" id="SSF55874">
    <property type="entry name" value="ATPase domain of HSP90 chaperone/DNA topoisomerase II/histidine kinase"/>
    <property type="match status" value="1"/>
</dbReference>
<dbReference type="EC" id="2.7.13.3" evidence="2"/>
<dbReference type="EMBL" id="AP028654">
    <property type="protein sequence ID" value="BEP28485.1"/>
    <property type="molecule type" value="Genomic_DNA"/>
</dbReference>
<feature type="transmembrane region" description="Helical" evidence="6">
    <location>
        <begin position="36"/>
        <end position="53"/>
    </location>
</feature>
<evidence type="ECO:0000256" key="6">
    <source>
        <dbReference type="SAM" id="Phobius"/>
    </source>
</evidence>
<evidence type="ECO:0000256" key="3">
    <source>
        <dbReference type="ARBA" id="ARBA00022553"/>
    </source>
</evidence>
<keyword evidence="8" id="KW-0547">Nucleotide-binding</keyword>
<dbReference type="PANTHER" id="PTHR43547:SF2">
    <property type="entry name" value="HYBRID SIGNAL TRANSDUCTION HISTIDINE KINASE C"/>
    <property type="match status" value="1"/>
</dbReference>
<dbReference type="GO" id="GO:0000155">
    <property type="term" value="F:phosphorelay sensor kinase activity"/>
    <property type="evidence" value="ECO:0007669"/>
    <property type="project" value="TreeGrafter"/>
</dbReference>
<dbReference type="InterPro" id="IPR005467">
    <property type="entry name" value="His_kinase_dom"/>
</dbReference>
<dbReference type="RefSeq" id="WP_338536802.1">
    <property type="nucleotide sequence ID" value="NZ_AP028654.1"/>
</dbReference>
<keyword evidence="4" id="KW-0418">Kinase</keyword>
<keyword evidence="8" id="KW-0067">ATP-binding</keyword>
<dbReference type="InterPro" id="IPR004358">
    <property type="entry name" value="Sig_transdc_His_kin-like_C"/>
</dbReference>
<protein>
    <recommendedName>
        <fullName evidence="2">histidine kinase</fullName>
        <ecNumber evidence="2">2.7.13.3</ecNumber>
    </recommendedName>
</protein>
<feature type="transmembrane region" description="Helical" evidence="6">
    <location>
        <begin position="12"/>
        <end position="30"/>
    </location>
</feature>
<proteinExistence type="predicted"/>
<dbReference type="InterPro" id="IPR036890">
    <property type="entry name" value="HATPase_C_sf"/>
</dbReference>
<evidence type="ECO:0000256" key="4">
    <source>
        <dbReference type="ARBA" id="ARBA00022777"/>
    </source>
</evidence>
<feature type="transmembrane region" description="Helical" evidence="6">
    <location>
        <begin position="151"/>
        <end position="173"/>
    </location>
</feature>
<gene>
    <name evidence="8" type="ORF">HLPR_08160</name>
</gene>
<feature type="domain" description="Histidine kinase" evidence="7">
    <location>
        <begin position="268"/>
        <end position="429"/>
    </location>
</feature>